<dbReference type="InterPro" id="IPR011990">
    <property type="entry name" value="TPR-like_helical_dom_sf"/>
</dbReference>
<organism evidence="2 3">
    <name type="scientific">Propionicimonas paludicola</name>
    <dbReference type="NCBI Taxonomy" id="185243"/>
    <lineage>
        <taxon>Bacteria</taxon>
        <taxon>Bacillati</taxon>
        <taxon>Actinomycetota</taxon>
        <taxon>Actinomycetes</taxon>
        <taxon>Propionibacteriales</taxon>
        <taxon>Nocardioidaceae</taxon>
        <taxon>Propionicimonas</taxon>
    </lineage>
</organism>
<dbReference type="RefSeq" id="WP_098460500.1">
    <property type="nucleotide sequence ID" value="NZ_PDJC01000001.1"/>
</dbReference>
<reference evidence="2 3" key="1">
    <citation type="submission" date="2017-10" db="EMBL/GenBank/DDBJ databases">
        <title>Sequencing the genomes of 1000 actinobacteria strains.</title>
        <authorList>
            <person name="Klenk H.-P."/>
        </authorList>
    </citation>
    <scope>NUCLEOTIDE SEQUENCE [LARGE SCALE GENOMIC DNA]</scope>
    <source>
        <strain evidence="2 3">DSM 15597</strain>
    </source>
</reference>
<dbReference type="CDD" id="cd00093">
    <property type="entry name" value="HTH_XRE"/>
    <property type="match status" value="1"/>
</dbReference>
<evidence type="ECO:0000313" key="3">
    <source>
        <dbReference type="Proteomes" id="UP000226079"/>
    </source>
</evidence>
<dbReference type="GO" id="GO:0003677">
    <property type="term" value="F:DNA binding"/>
    <property type="evidence" value="ECO:0007669"/>
    <property type="project" value="InterPro"/>
</dbReference>
<dbReference type="EMBL" id="PDJC01000001">
    <property type="protein sequence ID" value="PFG17028.1"/>
    <property type="molecule type" value="Genomic_DNA"/>
</dbReference>
<dbReference type="InterPro" id="IPR001387">
    <property type="entry name" value="Cro/C1-type_HTH"/>
</dbReference>
<dbReference type="SUPFAM" id="SSF47413">
    <property type="entry name" value="lambda repressor-like DNA-binding domains"/>
    <property type="match status" value="1"/>
</dbReference>
<evidence type="ECO:0000259" key="1">
    <source>
        <dbReference type="PROSITE" id="PS50943"/>
    </source>
</evidence>
<comment type="caution">
    <text evidence="2">The sequence shown here is derived from an EMBL/GenBank/DDBJ whole genome shotgun (WGS) entry which is preliminary data.</text>
</comment>
<dbReference type="Gene3D" id="1.10.260.40">
    <property type="entry name" value="lambda repressor-like DNA-binding domains"/>
    <property type="match status" value="1"/>
</dbReference>
<proteinExistence type="predicted"/>
<accession>A0A2A9CRN2</accession>
<gene>
    <name evidence="2" type="ORF">ATK74_1584</name>
</gene>
<dbReference type="PROSITE" id="PS50943">
    <property type="entry name" value="HTH_CROC1"/>
    <property type="match status" value="1"/>
</dbReference>
<dbReference type="InterPro" id="IPR010982">
    <property type="entry name" value="Lambda_DNA-bd_dom_sf"/>
</dbReference>
<dbReference type="Proteomes" id="UP000226079">
    <property type="component" value="Unassembled WGS sequence"/>
</dbReference>
<dbReference type="AlphaFoldDB" id="A0A2A9CRN2"/>
<protein>
    <submittedName>
        <fullName evidence="2">Helix-turn-helix protein</fullName>
    </submittedName>
</protein>
<dbReference type="Pfam" id="PF13560">
    <property type="entry name" value="HTH_31"/>
    <property type="match status" value="1"/>
</dbReference>
<dbReference type="OrthoDB" id="3675359at2"/>
<dbReference type="SMART" id="SM00530">
    <property type="entry name" value="HTH_XRE"/>
    <property type="match status" value="1"/>
</dbReference>
<keyword evidence="3" id="KW-1185">Reference proteome</keyword>
<evidence type="ECO:0000313" key="2">
    <source>
        <dbReference type="EMBL" id="PFG17028.1"/>
    </source>
</evidence>
<name>A0A2A9CRN2_9ACTN</name>
<sequence length="414" mass="44625">MDASNAVQFGVLLRQARKRKGWSQAELAGDKYTGSYISHLESGRRSATPEVIEFLCRQLGIPPEEWGVTSSGQVSDQPSSAMEDLLLAERAWSERDWAGAIKYATRAVEIAERTHDQGRHWEALYVLAQANFASGNFPEAAELAEQLAEHETGGRLPVARAQALSLASFAHRSADRLGWAVAFAARAVEAASAAPPVVLSDALMALVSAMTEAGHSLIESRPYLDRLEAVEPELSSDHAKGMVEWTLGAVAIAAGEPDTGVPHFEKALALLDSRRDVRLWLRLQRTFAEAKVDAGFLDGVPQMLQNASVGLSLVGNKHDLAELRQAEAKLALATGEPQRAAELMEEVLADPALGAPDVSHGSTRLVLANAYAALNKVGLAREQYAQAAIALENEGRLRSALRAWRQASELKESS</sequence>
<feature type="domain" description="HTH cro/C1-type" evidence="1">
    <location>
        <begin position="13"/>
        <end position="66"/>
    </location>
</feature>
<dbReference type="Gene3D" id="1.25.40.10">
    <property type="entry name" value="Tetratricopeptide repeat domain"/>
    <property type="match status" value="1"/>
</dbReference>
<dbReference type="SUPFAM" id="SSF48452">
    <property type="entry name" value="TPR-like"/>
    <property type="match status" value="2"/>
</dbReference>